<dbReference type="Gene3D" id="3.40.50.1820">
    <property type="entry name" value="alpha/beta hydrolase"/>
    <property type="match status" value="1"/>
</dbReference>
<evidence type="ECO:0000313" key="4">
    <source>
        <dbReference type="Proteomes" id="UP001149140"/>
    </source>
</evidence>
<dbReference type="RefSeq" id="WP_270038257.1">
    <property type="nucleotide sequence ID" value="NZ_JAPDOD010000002.1"/>
</dbReference>
<dbReference type="InterPro" id="IPR000073">
    <property type="entry name" value="AB_hydrolase_1"/>
</dbReference>
<evidence type="ECO:0000313" key="3">
    <source>
        <dbReference type="EMBL" id="MDA0159523.1"/>
    </source>
</evidence>
<dbReference type="PANTHER" id="PTHR43329">
    <property type="entry name" value="EPOXIDE HYDROLASE"/>
    <property type="match status" value="1"/>
</dbReference>
<keyword evidence="1 3" id="KW-0378">Hydrolase</keyword>
<dbReference type="Proteomes" id="UP001149140">
    <property type="component" value="Unassembled WGS sequence"/>
</dbReference>
<organism evidence="3 4">
    <name type="scientific">Solirubrobacter ginsenosidimutans</name>
    <dbReference type="NCBI Taxonomy" id="490573"/>
    <lineage>
        <taxon>Bacteria</taxon>
        <taxon>Bacillati</taxon>
        <taxon>Actinomycetota</taxon>
        <taxon>Thermoleophilia</taxon>
        <taxon>Solirubrobacterales</taxon>
        <taxon>Solirubrobacteraceae</taxon>
        <taxon>Solirubrobacter</taxon>
    </lineage>
</organism>
<dbReference type="EMBL" id="JAPDOD010000002">
    <property type="protein sequence ID" value="MDA0159523.1"/>
    <property type="molecule type" value="Genomic_DNA"/>
</dbReference>
<gene>
    <name evidence="3" type="ORF">OM076_04545</name>
</gene>
<accession>A0A9X3S3H9</accession>
<keyword evidence="4" id="KW-1185">Reference proteome</keyword>
<dbReference type="PRINTS" id="PR00412">
    <property type="entry name" value="EPOXHYDRLASE"/>
</dbReference>
<evidence type="ECO:0000256" key="1">
    <source>
        <dbReference type="ARBA" id="ARBA00022801"/>
    </source>
</evidence>
<dbReference type="GO" id="GO:0016787">
    <property type="term" value="F:hydrolase activity"/>
    <property type="evidence" value="ECO:0007669"/>
    <property type="project" value="UniProtKB-KW"/>
</dbReference>
<dbReference type="InterPro" id="IPR029058">
    <property type="entry name" value="AB_hydrolase_fold"/>
</dbReference>
<evidence type="ECO:0000259" key="2">
    <source>
        <dbReference type="Pfam" id="PF00561"/>
    </source>
</evidence>
<feature type="domain" description="AB hydrolase-1" evidence="2">
    <location>
        <begin position="21"/>
        <end position="146"/>
    </location>
</feature>
<proteinExistence type="predicted"/>
<dbReference type="SUPFAM" id="SSF53474">
    <property type="entry name" value="alpha/beta-Hydrolases"/>
    <property type="match status" value="1"/>
</dbReference>
<reference evidence="3" key="1">
    <citation type="submission" date="2022-10" db="EMBL/GenBank/DDBJ databases">
        <title>The WGS of Solirubrobacter ginsenosidimutans DSM 21036.</title>
        <authorList>
            <person name="Jiang Z."/>
        </authorList>
    </citation>
    <scope>NUCLEOTIDE SEQUENCE</scope>
    <source>
        <strain evidence="3">DSM 21036</strain>
    </source>
</reference>
<comment type="caution">
    <text evidence="3">The sequence shown here is derived from an EMBL/GenBank/DDBJ whole genome shotgun (WGS) entry which is preliminary data.</text>
</comment>
<name>A0A9X3S3H9_9ACTN</name>
<protein>
    <submittedName>
        <fullName evidence="3">Alpha/beta fold hydrolase</fullName>
    </submittedName>
</protein>
<sequence>MRRITGDGVELAVLDEGEGTPVLLLHGFPDSSHVWRHQIPILKDAGFRVVAPDLRGFGASDKPHEVDAYRVGKSVSDLTKVLDALEIESTHIVGHDWGAGVAWAFALMAPQRLEKLAVLSVGHPSVPKSMAQREKSWYMLLFQFPEAEQILRREDWAFFKEWAASHPDLDLEHFDVTAGLNWYRANLHPREELSRLPLPPVRADTLGLWSSGDAFLLEANVTGSEEFVAGEWRYERIDGASHWMQLDAPERVNALLLDFLR</sequence>
<dbReference type="InterPro" id="IPR000639">
    <property type="entry name" value="Epox_hydrolase-like"/>
</dbReference>
<dbReference type="PRINTS" id="PR00111">
    <property type="entry name" value="ABHYDROLASE"/>
</dbReference>
<dbReference type="Pfam" id="PF00561">
    <property type="entry name" value="Abhydrolase_1"/>
    <property type="match status" value="1"/>
</dbReference>
<dbReference type="AlphaFoldDB" id="A0A9X3S3H9"/>